<feature type="domain" description="PLAT" evidence="3">
    <location>
        <begin position="441"/>
        <end position="580"/>
    </location>
</feature>
<feature type="region of interest" description="Disordered" evidence="2">
    <location>
        <begin position="857"/>
        <end position="1016"/>
    </location>
</feature>
<dbReference type="PROSITE" id="PS50095">
    <property type="entry name" value="PLAT"/>
    <property type="match status" value="2"/>
</dbReference>
<organism evidence="4 5">
    <name type="scientific">Adineta ricciae</name>
    <name type="common">Rotifer</name>
    <dbReference type="NCBI Taxonomy" id="249248"/>
    <lineage>
        <taxon>Eukaryota</taxon>
        <taxon>Metazoa</taxon>
        <taxon>Spiralia</taxon>
        <taxon>Gnathifera</taxon>
        <taxon>Rotifera</taxon>
        <taxon>Eurotatoria</taxon>
        <taxon>Bdelloidea</taxon>
        <taxon>Adinetida</taxon>
        <taxon>Adinetidae</taxon>
        <taxon>Adineta</taxon>
    </lineage>
</organism>
<feature type="compositionally biased region" description="Basic and acidic residues" evidence="2">
    <location>
        <begin position="897"/>
        <end position="906"/>
    </location>
</feature>
<feature type="compositionally biased region" description="Polar residues" evidence="2">
    <location>
        <begin position="973"/>
        <end position="995"/>
    </location>
</feature>
<dbReference type="AlphaFoldDB" id="A0A814HTF8"/>
<feature type="compositionally biased region" description="Polar residues" evidence="2">
    <location>
        <begin position="666"/>
        <end position="675"/>
    </location>
</feature>
<comment type="caution">
    <text evidence="1">Lacks conserved residue(s) required for the propagation of feature annotation.</text>
</comment>
<evidence type="ECO:0000313" key="4">
    <source>
        <dbReference type="EMBL" id="CAF1014359.1"/>
    </source>
</evidence>
<keyword evidence="5" id="KW-1185">Reference proteome</keyword>
<dbReference type="SUPFAM" id="SSF49723">
    <property type="entry name" value="Lipase/lipooxygenase domain (PLAT/LH2 domain)"/>
    <property type="match status" value="1"/>
</dbReference>
<feature type="region of interest" description="Disordered" evidence="2">
    <location>
        <begin position="328"/>
        <end position="437"/>
    </location>
</feature>
<dbReference type="InterPro" id="IPR048257">
    <property type="entry name" value="DUF4590"/>
</dbReference>
<dbReference type="EMBL" id="CAJNOR010000818">
    <property type="protein sequence ID" value="CAF1014359.1"/>
    <property type="molecule type" value="Genomic_DNA"/>
</dbReference>
<dbReference type="PANTHER" id="PTHR23034">
    <property type="entry name" value="GLUTAMATE-RICH PROTEIN 3"/>
    <property type="match status" value="1"/>
</dbReference>
<gene>
    <name evidence="4" type="ORF">XAT740_LOCUS13892</name>
</gene>
<feature type="compositionally biased region" description="Acidic residues" evidence="2">
    <location>
        <begin position="1007"/>
        <end position="1016"/>
    </location>
</feature>
<dbReference type="Gene3D" id="2.60.60.20">
    <property type="entry name" value="PLAT/LH2 domain"/>
    <property type="match status" value="2"/>
</dbReference>
<dbReference type="PANTHER" id="PTHR23034:SF2">
    <property type="entry name" value="GLUTAMATE-RICH PROTEIN 3"/>
    <property type="match status" value="1"/>
</dbReference>
<feature type="compositionally biased region" description="Low complexity" evidence="2">
    <location>
        <begin position="676"/>
        <end position="699"/>
    </location>
</feature>
<feature type="compositionally biased region" description="Low complexity" evidence="2">
    <location>
        <begin position="615"/>
        <end position="625"/>
    </location>
</feature>
<feature type="region of interest" description="Disordered" evidence="2">
    <location>
        <begin position="579"/>
        <end position="737"/>
    </location>
</feature>
<evidence type="ECO:0000259" key="3">
    <source>
        <dbReference type="PROSITE" id="PS50095"/>
    </source>
</evidence>
<sequence length="1016" mass="115790">MSHLETSTLARYNSLADPYLQSYFSNERIQSHLKRAGLVSNRGEILSDPEYRTRLAQREHRRHVRHMLAENIVSRAIDMERSRNAEMKRYFETMSKAALVNNIKESRRRAGGNLSGYMSNSSDMAMLSLDSSWAQPRPRSANYQSDNYDDYDHNSRVQSASVNANRRTKPSSKTHKRRPHSLQRPKSAQRPNKYPDATSNSPPCQITMVYYGPHTKVDYDRMVFSDVDEVMVMQQHCGGENLIVYKGYLKPGAEFTFNSRRRSDYPFGLSLYVKGLIDSRISTCCEYKHRHGVRLGGDRGHFAIVSVAGSKPCIKCRFEKEARLKKYAESPKGKQDKPLTVSVSVSDGPKNQQTPVHIPVRHASMSNDSYSQDFDRDDQSKKDGYGTDSSVEPKKTSKRPSKSTDSTPKVAPRASRISKRASSEKSDSTFDISPAGDSSKKTWQIIFHPSNLPNGSFHLGSNGSSKKFFLKFSFILDNEDDETELHELNMKPLIENSKSAKPYSMPIKLQNQGKPVQISLKMITTQDEDDEDDDDEEQDIKWHLDYIEVIDPETQSHYIFPCKSWIVPFEEKYVQLSRKQTEVVRPSSARSNSSRASSKAQQTRQPSAKARQQPKVSSRSSTPTNSPKPPKVSRKSTRASSSDEESKLSKPKPSTRPSLSRRISADNESNWSTPQTLPKPKSSSRSSTPTKPVTTAKKPMISDQESDQSTPRAEQRHSPIKNDSTRHSSPEPTETQVSYRVTIHPSKNDDGNFRPARLSRMFIRLNDHKKETILTTDHDELCPTFESGIQQTFVVDLNQEKDEPVKKLTIGYVNTDSDAEQWKIEKIVLTNMSTHKEFVFLCNRTLQRDNANYRAEKTFELQTDRKRTPTPTNLKSKSSNDSDDKETQARKPSPPVRETKPERSHSFESMNDDDANYKSIFKKLDPDNEYELGSQPRTPPPRPKTRRGSQNSNEKHEKQPVYVPPMNFDELTNRSGQSADQDNQKSQPTTTSQNRQQHQHQQMYPPDSDDEEGEQH</sequence>
<feature type="compositionally biased region" description="Basic and acidic residues" evidence="2">
    <location>
        <begin position="328"/>
        <end position="337"/>
    </location>
</feature>
<comment type="caution">
    <text evidence="4">The sequence shown here is derived from an EMBL/GenBank/DDBJ whole genome shotgun (WGS) entry which is preliminary data.</text>
</comment>
<feature type="compositionally biased region" description="Basic and acidic residues" evidence="2">
    <location>
        <begin position="373"/>
        <end position="395"/>
    </location>
</feature>
<evidence type="ECO:0000313" key="5">
    <source>
        <dbReference type="Proteomes" id="UP000663828"/>
    </source>
</evidence>
<reference evidence="4" key="1">
    <citation type="submission" date="2021-02" db="EMBL/GenBank/DDBJ databases">
        <authorList>
            <person name="Nowell W R."/>
        </authorList>
    </citation>
    <scope>NUCLEOTIDE SEQUENCE</scope>
</reference>
<feature type="domain" description="PLAT" evidence="3">
    <location>
        <begin position="737"/>
        <end position="860"/>
    </location>
</feature>
<feature type="compositionally biased region" description="Polar residues" evidence="2">
    <location>
        <begin position="341"/>
        <end position="355"/>
    </location>
</feature>
<dbReference type="InterPro" id="IPR027962">
    <property type="entry name" value="ERICH3"/>
</dbReference>
<accession>A0A814HTF8</accession>
<dbReference type="InterPro" id="IPR036392">
    <property type="entry name" value="PLAT/LH2_dom_sf"/>
</dbReference>
<proteinExistence type="predicted"/>
<feature type="compositionally biased region" description="Basic and acidic residues" evidence="2">
    <location>
        <begin position="857"/>
        <end position="867"/>
    </location>
</feature>
<evidence type="ECO:0000256" key="1">
    <source>
        <dbReference type="PROSITE-ProRule" id="PRU00152"/>
    </source>
</evidence>
<feature type="compositionally biased region" description="Basic and acidic residues" evidence="2">
    <location>
        <begin position="878"/>
        <end position="889"/>
    </location>
</feature>
<feature type="compositionally biased region" description="Low complexity" evidence="2">
    <location>
        <begin position="587"/>
        <end position="598"/>
    </location>
</feature>
<protein>
    <recommendedName>
        <fullName evidence="3">PLAT domain-containing protein</fullName>
    </recommendedName>
</protein>
<name>A0A814HTF8_ADIRI</name>
<evidence type="ECO:0000256" key="2">
    <source>
        <dbReference type="SAM" id="MobiDB-lite"/>
    </source>
</evidence>
<feature type="compositionally biased region" description="Basic residues" evidence="2">
    <location>
        <begin position="166"/>
        <end position="183"/>
    </location>
</feature>
<dbReference type="Proteomes" id="UP000663828">
    <property type="component" value="Unassembled WGS sequence"/>
</dbReference>
<feature type="region of interest" description="Disordered" evidence="2">
    <location>
        <begin position="135"/>
        <end position="201"/>
    </location>
</feature>
<dbReference type="Pfam" id="PF15257">
    <property type="entry name" value="DUF4590"/>
    <property type="match status" value="1"/>
</dbReference>
<dbReference type="InterPro" id="IPR001024">
    <property type="entry name" value="PLAT/LH2_dom"/>
</dbReference>
<feature type="compositionally biased region" description="Polar residues" evidence="2">
    <location>
        <begin position="156"/>
        <end position="165"/>
    </location>
</feature>